<dbReference type="Pfam" id="PF04972">
    <property type="entry name" value="BON"/>
    <property type="match status" value="2"/>
</dbReference>
<dbReference type="Proteomes" id="UP000545386">
    <property type="component" value="Unassembled WGS sequence"/>
</dbReference>
<accession>A0A842HR56</accession>
<evidence type="ECO:0000256" key="2">
    <source>
        <dbReference type="SAM" id="MobiDB-lite"/>
    </source>
</evidence>
<gene>
    <name evidence="4" type="ORF">GTU67_12285</name>
</gene>
<dbReference type="EMBL" id="JACJUU010000011">
    <property type="protein sequence ID" value="MBC2770686.1"/>
    <property type="molecule type" value="Genomic_DNA"/>
</dbReference>
<dbReference type="Gene3D" id="3.30.1340.30">
    <property type="match status" value="1"/>
</dbReference>
<keyword evidence="1" id="KW-0732">Signal</keyword>
<dbReference type="AlphaFoldDB" id="A0A842HR56"/>
<evidence type="ECO:0000256" key="1">
    <source>
        <dbReference type="ARBA" id="ARBA00022729"/>
    </source>
</evidence>
<name>A0A842HR56_9BURK</name>
<dbReference type="PROSITE" id="PS50914">
    <property type="entry name" value="BON"/>
    <property type="match status" value="2"/>
</dbReference>
<feature type="domain" description="BON" evidence="3">
    <location>
        <begin position="51"/>
        <end position="118"/>
    </location>
</feature>
<keyword evidence="5" id="KW-1185">Reference proteome</keyword>
<evidence type="ECO:0000259" key="3">
    <source>
        <dbReference type="PROSITE" id="PS50914"/>
    </source>
</evidence>
<evidence type="ECO:0000313" key="5">
    <source>
        <dbReference type="Proteomes" id="UP000545386"/>
    </source>
</evidence>
<feature type="compositionally biased region" description="Polar residues" evidence="2">
    <location>
        <begin position="208"/>
        <end position="235"/>
    </location>
</feature>
<dbReference type="InterPro" id="IPR007055">
    <property type="entry name" value="BON_dom"/>
</dbReference>
<comment type="caution">
    <text evidence="4">The sequence shown here is derived from an EMBL/GenBank/DDBJ whole genome shotgun (WGS) entry which is preliminary data.</text>
</comment>
<organism evidence="4 5">
    <name type="scientific">Pusillimonas minor</name>
    <dbReference type="NCBI Taxonomy" id="2697024"/>
    <lineage>
        <taxon>Bacteria</taxon>
        <taxon>Pseudomonadati</taxon>
        <taxon>Pseudomonadota</taxon>
        <taxon>Betaproteobacteria</taxon>
        <taxon>Burkholderiales</taxon>
        <taxon>Alcaligenaceae</taxon>
        <taxon>Pusillimonas</taxon>
    </lineage>
</organism>
<dbReference type="PANTHER" id="PTHR34606:SF4">
    <property type="entry name" value="OUTER MEMBRANE LIPOPROTEIN DOLP"/>
    <property type="match status" value="1"/>
</dbReference>
<dbReference type="SMART" id="SM00749">
    <property type="entry name" value="BON"/>
    <property type="match status" value="2"/>
</dbReference>
<feature type="region of interest" description="Disordered" evidence="2">
    <location>
        <begin position="201"/>
        <end position="235"/>
    </location>
</feature>
<dbReference type="InterPro" id="IPR014004">
    <property type="entry name" value="Transpt-assoc_nodulatn_dom_bac"/>
</dbReference>
<evidence type="ECO:0000313" key="4">
    <source>
        <dbReference type="EMBL" id="MBC2770686.1"/>
    </source>
</evidence>
<dbReference type="InterPro" id="IPR051686">
    <property type="entry name" value="Lipoprotein_DolP"/>
</dbReference>
<sequence>MSMSTLFKKGLLAPLLALTTLLSGCGVMLVGGAATTAMVAADRRTTGEQVEDQTIEMKIGAEMRRLFGDRARVISVSYAGRVLLVGDVPNAQDKAQAETAAAGVENVKEVINRIRIGDITPLSVRTNDTWISTKVRTALIDAKEVPARTIVVTTERGIVYLQGKVTETEGILAAKVTANISGVNEVVKLFTIVSRESLVPPAAPVSDASRSTTTQPAGTTPGSSGAPDTQTMPVQ</sequence>
<feature type="domain" description="BON" evidence="3">
    <location>
        <begin position="127"/>
        <end position="194"/>
    </location>
</feature>
<proteinExistence type="predicted"/>
<protein>
    <submittedName>
        <fullName evidence="4">BON domain-containing protein</fullName>
    </submittedName>
</protein>
<dbReference type="PANTHER" id="PTHR34606">
    <property type="entry name" value="BON DOMAIN-CONTAINING PROTEIN"/>
    <property type="match status" value="1"/>
</dbReference>
<reference evidence="4 5" key="1">
    <citation type="submission" date="2020-08" db="EMBL/GenBank/DDBJ databases">
        <title>Paraeoetvoesia sp. YC-7-48 draft genome sequence.</title>
        <authorList>
            <person name="Yao L."/>
        </authorList>
    </citation>
    <scope>NUCLEOTIDE SEQUENCE [LARGE SCALE GENOMIC DNA]</scope>
    <source>
        <strain evidence="5">YC-7-48</strain>
    </source>
</reference>